<dbReference type="Proteomes" id="UP001589670">
    <property type="component" value="Unassembled WGS sequence"/>
</dbReference>
<dbReference type="EMBL" id="JBHMEC010000003">
    <property type="protein sequence ID" value="MFB9148539.1"/>
    <property type="molecule type" value="Genomic_DNA"/>
</dbReference>
<comment type="caution">
    <text evidence="1">The sequence shown here is derived from an EMBL/GenBank/DDBJ whole genome shotgun (WGS) entry which is preliminary data.</text>
</comment>
<sequence length="151" mass="16523">MTGDGHAALCALTDALHQREAARLRALRDEEVRLRAALDRLDAQARDARALPQEALRGLREIGADIVWQGWLTRQRAALRDALARVLARREQALPAQRRAFGKAEAARALGAQARTVARDRAARRRAALLTELGAVARMRTPPGNGPDQVS</sequence>
<evidence type="ECO:0000313" key="2">
    <source>
        <dbReference type="Proteomes" id="UP001589670"/>
    </source>
</evidence>
<protein>
    <recommendedName>
        <fullName evidence="3">Flagellar FliJ protein</fullName>
    </recommendedName>
</protein>
<keyword evidence="2" id="KW-1185">Reference proteome</keyword>
<evidence type="ECO:0008006" key="3">
    <source>
        <dbReference type="Google" id="ProtNLM"/>
    </source>
</evidence>
<accession>A0ABV5HWQ2</accession>
<evidence type="ECO:0000313" key="1">
    <source>
        <dbReference type="EMBL" id="MFB9148539.1"/>
    </source>
</evidence>
<dbReference type="RefSeq" id="WP_377066558.1">
    <property type="nucleotide sequence ID" value="NZ_JBHMEC010000003.1"/>
</dbReference>
<organism evidence="1 2">
    <name type="scientific">Roseovarius ramblicola</name>
    <dbReference type="NCBI Taxonomy" id="2022336"/>
    <lineage>
        <taxon>Bacteria</taxon>
        <taxon>Pseudomonadati</taxon>
        <taxon>Pseudomonadota</taxon>
        <taxon>Alphaproteobacteria</taxon>
        <taxon>Rhodobacterales</taxon>
        <taxon>Roseobacteraceae</taxon>
        <taxon>Roseovarius</taxon>
    </lineage>
</organism>
<gene>
    <name evidence="1" type="ORF">ACFFU4_02085</name>
</gene>
<proteinExistence type="predicted"/>
<name>A0ABV5HWQ2_9RHOB</name>
<reference evidence="1 2" key="1">
    <citation type="submission" date="2024-09" db="EMBL/GenBank/DDBJ databases">
        <authorList>
            <person name="Sun Q."/>
            <person name="Mori K."/>
        </authorList>
    </citation>
    <scope>NUCLEOTIDE SEQUENCE [LARGE SCALE GENOMIC DNA]</scope>
    <source>
        <strain evidence="1 2">CECT 9424</strain>
    </source>
</reference>